<evidence type="ECO:0000313" key="5">
    <source>
        <dbReference type="Proteomes" id="UP001312865"/>
    </source>
</evidence>
<gene>
    <name evidence="4" type="ORF">WAK64_16020</name>
</gene>
<evidence type="ECO:0000256" key="1">
    <source>
        <dbReference type="ARBA" id="ARBA00009353"/>
    </source>
</evidence>
<dbReference type="InterPro" id="IPR036291">
    <property type="entry name" value="NAD(P)-bd_dom_sf"/>
</dbReference>
<dbReference type="Pfam" id="PF08338">
    <property type="entry name" value="DUF1731"/>
    <property type="match status" value="1"/>
</dbReference>
<dbReference type="InterPro" id="IPR013549">
    <property type="entry name" value="DUF1731"/>
</dbReference>
<dbReference type="Gene3D" id="3.40.50.720">
    <property type="entry name" value="NAD(P)-binding Rossmann-like Domain"/>
    <property type="match status" value="1"/>
</dbReference>
<dbReference type="InterPro" id="IPR001509">
    <property type="entry name" value="Epimerase_deHydtase"/>
</dbReference>
<dbReference type="PANTHER" id="PTHR11092:SF0">
    <property type="entry name" value="EPIMERASE FAMILY PROTEIN SDR39U1"/>
    <property type="match status" value="1"/>
</dbReference>
<evidence type="ECO:0000259" key="3">
    <source>
        <dbReference type="Pfam" id="PF08338"/>
    </source>
</evidence>
<feature type="domain" description="NAD-dependent epimerase/dehydratase" evidence="2">
    <location>
        <begin position="3"/>
        <end position="219"/>
    </location>
</feature>
<comment type="similarity">
    <text evidence="1">Belongs to the NAD(P)-dependent epimerase/dehydratase family. SDR39U1 subfamily.</text>
</comment>
<dbReference type="EMBL" id="JBBAXC010000014">
    <property type="protein sequence ID" value="MEI5908554.1"/>
    <property type="molecule type" value="Genomic_DNA"/>
</dbReference>
<dbReference type="NCBIfam" id="TIGR01777">
    <property type="entry name" value="yfcH"/>
    <property type="match status" value="1"/>
</dbReference>
<name>A0ABU8HHF5_9BACI</name>
<reference evidence="4 5" key="1">
    <citation type="journal article" date="2018" name="J. Microbiol.">
        <title>Bacillus spongiae sp. nov., isolated from sponge of Jeju Island.</title>
        <authorList>
            <person name="Lee G.E."/>
            <person name="Im W.T."/>
            <person name="Park J.S."/>
        </authorList>
    </citation>
    <scope>NUCLEOTIDE SEQUENCE [LARGE SCALE GENOMIC DNA]</scope>
    <source>
        <strain evidence="4 5">135PIL107-10</strain>
    </source>
</reference>
<accession>A0ABU8HHF5</accession>
<evidence type="ECO:0000259" key="2">
    <source>
        <dbReference type="Pfam" id="PF01370"/>
    </source>
</evidence>
<evidence type="ECO:0000313" key="4">
    <source>
        <dbReference type="EMBL" id="MEI5908554.1"/>
    </source>
</evidence>
<organism evidence="4 5">
    <name type="scientific">Bacillus spongiae</name>
    <dbReference type="NCBI Taxonomy" id="2683610"/>
    <lineage>
        <taxon>Bacteria</taxon>
        <taxon>Bacillati</taxon>
        <taxon>Bacillota</taxon>
        <taxon>Bacilli</taxon>
        <taxon>Bacillales</taxon>
        <taxon>Bacillaceae</taxon>
        <taxon>Bacillus</taxon>
    </lineage>
</organism>
<dbReference type="SUPFAM" id="SSF51735">
    <property type="entry name" value="NAD(P)-binding Rossmann-fold domains"/>
    <property type="match status" value="1"/>
</dbReference>
<sequence>MKIAITGGTGFIGKHLVKALLKHEHEVYVLTRHPYEHYDEKVKYIEWLTEGSKPEDLLVGIDAFINLAGEPINNGRWTKKQKEKIIQSRRETTREVLRIMEALPIPPSVFINASAIGYYNASNEMNYTESSTETGTDFLANTVVEWETEASKAEQLPLRVAYARFGIILGQDGGALPRMALPYKFFIGGPVGSGRQWLSWIHIEDVCKAIIFILNHSIKGPVNIVAPNPLQMDEFGHILGQVIQRPHWLPVPSPVMKAVLGEMSTLVLDGQKVIPEVLLKNGFDFSYPTLKPALKDLLQ</sequence>
<comment type="caution">
    <text evidence="4">The sequence shown here is derived from an EMBL/GenBank/DDBJ whole genome shotgun (WGS) entry which is preliminary data.</text>
</comment>
<dbReference type="RefSeq" id="WP_336588004.1">
    <property type="nucleotide sequence ID" value="NZ_JBBAXC010000014.1"/>
</dbReference>
<keyword evidence="5" id="KW-1185">Reference proteome</keyword>
<dbReference type="Pfam" id="PF01370">
    <property type="entry name" value="Epimerase"/>
    <property type="match status" value="1"/>
</dbReference>
<proteinExistence type="inferred from homology"/>
<dbReference type="Proteomes" id="UP001312865">
    <property type="component" value="Unassembled WGS sequence"/>
</dbReference>
<dbReference type="PANTHER" id="PTHR11092">
    <property type="entry name" value="SUGAR NUCLEOTIDE EPIMERASE RELATED"/>
    <property type="match status" value="1"/>
</dbReference>
<feature type="domain" description="DUF1731" evidence="3">
    <location>
        <begin position="251"/>
        <end position="297"/>
    </location>
</feature>
<protein>
    <submittedName>
        <fullName evidence="4">TIGR01777 family oxidoreductase</fullName>
    </submittedName>
</protein>
<dbReference type="CDD" id="cd05242">
    <property type="entry name" value="SDR_a8"/>
    <property type="match status" value="1"/>
</dbReference>
<dbReference type="InterPro" id="IPR010099">
    <property type="entry name" value="SDR39U1"/>
</dbReference>